<dbReference type="SUPFAM" id="SSF57756">
    <property type="entry name" value="Retrovirus zinc finger-like domains"/>
    <property type="match status" value="1"/>
</dbReference>
<dbReference type="Pfam" id="PF10175">
    <property type="entry name" value="MPP6"/>
    <property type="match status" value="1"/>
</dbReference>
<organism evidence="4 5">
    <name type="scientific">Heterodermia speciosa</name>
    <dbReference type="NCBI Taxonomy" id="116794"/>
    <lineage>
        <taxon>Eukaryota</taxon>
        <taxon>Fungi</taxon>
        <taxon>Dikarya</taxon>
        <taxon>Ascomycota</taxon>
        <taxon>Pezizomycotina</taxon>
        <taxon>Lecanoromycetes</taxon>
        <taxon>OSLEUM clade</taxon>
        <taxon>Lecanoromycetidae</taxon>
        <taxon>Caliciales</taxon>
        <taxon>Physciaceae</taxon>
        <taxon>Heterodermia</taxon>
    </lineage>
</organism>
<keyword evidence="1" id="KW-0479">Metal-binding</keyword>
<dbReference type="PROSITE" id="PS50158">
    <property type="entry name" value="ZF_CCHC"/>
    <property type="match status" value="1"/>
</dbReference>
<dbReference type="Proteomes" id="UP000664521">
    <property type="component" value="Unassembled WGS sequence"/>
</dbReference>
<gene>
    <name evidence="4" type="ORF">HETSPECPRED_005210</name>
</gene>
<evidence type="ECO:0000313" key="4">
    <source>
        <dbReference type="EMBL" id="CAF9922990.1"/>
    </source>
</evidence>
<dbReference type="InterPro" id="IPR001878">
    <property type="entry name" value="Znf_CCHC"/>
</dbReference>
<protein>
    <recommendedName>
        <fullName evidence="3">CCHC-type domain-containing protein</fullName>
    </recommendedName>
</protein>
<evidence type="ECO:0000313" key="5">
    <source>
        <dbReference type="Proteomes" id="UP000664521"/>
    </source>
</evidence>
<proteinExistence type="predicted"/>
<feature type="compositionally biased region" description="Basic and acidic residues" evidence="2">
    <location>
        <begin position="197"/>
        <end position="221"/>
    </location>
</feature>
<sequence>MSKPSTPGSGQRPEKTMSSRLLTMKFMQRAAASSPSASVPEDSTPPSAKRQKTNHSGPSTPATPFSDQAAIQAALDAEGAQREAAIARIAAERGDTKWILSFVEAQPSGGESQRMKVVRAGYGDIDGAENKVGGKESGTPKYMVEGRKSFGNFNRELEQQQNWADNSFLSSDEVEETQNSYHEPGASELIRPQQQQKADRAKAPREAGMSKENHLAEDRRLKEVKLNKLTSISGTDGGKSRNANANIDCHACGEKGHKKADCPSRGFKRKGDFDGLKPLKKKKNTSEPLDY</sequence>
<dbReference type="AlphaFoldDB" id="A0A8H3IJA9"/>
<dbReference type="Gene3D" id="4.10.60.10">
    <property type="entry name" value="Zinc finger, CCHC-type"/>
    <property type="match status" value="1"/>
</dbReference>
<dbReference type="GO" id="GO:0003676">
    <property type="term" value="F:nucleic acid binding"/>
    <property type="evidence" value="ECO:0007669"/>
    <property type="project" value="InterPro"/>
</dbReference>
<feature type="region of interest" description="Disordered" evidence="2">
    <location>
        <begin position="253"/>
        <end position="291"/>
    </location>
</feature>
<dbReference type="InterPro" id="IPR036875">
    <property type="entry name" value="Znf_CCHC_sf"/>
</dbReference>
<feature type="domain" description="CCHC-type" evidence="3">
    <location>
        <begin position="249"/>
        <end position="264"/>
    </location>
</feature>
<evidence type="ECO:0000259" key="3">
    <source>
        <dbReference type="PROSITE" id="PS50158"/>
    </source>
</evidence>
<name>A0A8H3IJA9_9LECA</name>
<dbReference type="OrthoDB" id="427960at2759"/>
<evidence type="ECO:0000256" key="1">
    <source>
        <dbReference type="PROSITE-ProRule" id="PRU00047"/>
    </source>
</evidence>
<keyword evidence="1" id="KW-0863">Zinc-finger</keyword>
<evidence type="ECO:0000256" key="2">
    <source>
        <dbReference type="SAM" id="MobiDB-lite"/>
    </source>
</evidence>
<feature type="compositionally biased region" description="Basic and acidic residues" evidence="2">
    <location>
        <begin position="253"/>
        <end position="262"/>
    </location>
</feature>
<comment type="caution">
    <text evidence="4">The sequence shown here is derived from an EMBL/GenBank/DDBJ whole genome shotgun (WGS) entry which is preliminary data.</text>
</comment>
<reference evidence="4" key="1">
    <citation type="submission" date="2021-03" db="EMBL/GenBank/DDBJ databases">
        <authorList>
            <person name="Tagirdzhanova G."/>
        </authorList>
    </citation>
    <scope>NUCLEOTIDE SEQUENCE</scope>
</reference>
<feature type="region of interest" description="Disordered" evidence="2">
    <location>
        <begin position="170"/>
        <end position="221"/>
    </location>
</feature>
<dbReference type="EMBL" id="CAJPDS010000032">
    <property type="protein sequence ID" value="CAF9922990.1"/>
    <property type="molecule type" value="Genomic_DNA"/>
</dbReference>
<feature type="region of interest" description="Disordered" evidence="2">
    <location>
        <begin position="1"/>
        <end position="69"/>
    </location>
</feature>
<keyword evidence="5" id="KW-1185">Reference proteome</keyword>
<dbReference type="GO" id="GO:0008270">
    <property type="term" value="F:zinc ion binding"/>
    <property type="evidence" value="ECO:0007669"/>
    <property type="project" value="UniProtKB-KW"/>
</dbReference>
<keyword evidence="1" id="KW-0862">Zinc</keyword>
<accession>A0A8H3IJA9</accession>
<feature type="compositionally biased region" description="Polar residues" evidence="2">
    <location>
        <begin position="54"/>
        <end position="66"/>
    </location>
</feature>